<dbReference type="InterPro" id="IPR046111">
    <property type="entry name" value="DUF6048"/>
</dbReference>
<dbReference type="AlphaFoldDB" id="A0A246GB42"/>
<evidence type="ECO:0000313" key="3">
    <source>
        <dbReference type="Proteomes" id="UP000198034"/>
    </source>
</evidence>
<evidence type="ECO:0000313" key="2">
    <source>
        <dbReference type="EMBL" id="OWP77536.1"/>
    </source>
</evidence>
<feature type="chain" id="PRO_5012015269" description="Outer membrane protein beta-barrel domain-containing protein" evidence="1">
    <location>
        <begin position="26"/>
        <end position="234"/>
    </location>
</feature>
<name>A0A246GB42_9FLAO</name>
<dbReference type="Proteomes" id="UP000198034">
    <property type="component" value="Unassembled WGS sequence"/>
</dbReference>
<protein>
    <recommendedName>
        <fullName evidence="4">Outer membrane protein beta-barrel domain-containing protein</fullName>
    </recommendedName>
</protein>
<comment type="caution">
    <text evidence="2">The sequence shown here is derived from an EMBL/GenBank/DDBJ whole genome shotgun (WGS) entry which is preliminary data.</text>
</comment>
<evidence type="ECO:0008006" key="4">
    <source>
        <dbReference type="Google" id="ProtNLM"/>
    </source>
</evidence>
<dbReference type="EMBL" id="MTCY01000016">
    <property type="protein sequence ID" value="OWP77536.1"/>
    <property type="molecule type" value="Genomic_DNA"/>
</dbReference>
<feature type="signal peptide" evidence="1">
    <location>
        <begin position="1"/>
        <end position="25"/>
    </location>
</feature>
<organism evidence="2 3">
    <name type="scientific">Flavobacterium columnare</name>
    <dbReference type="NCBI Taxonomy" id="996"/>
    <lineage>
        <taxon>Bacteria</taxon>
        <taxon>Pseudomonadati</taxon>
        <taxon>Bacteroidota</taxon>
        <taxon>Flavobacteriia</taxon>
        <taxon>Flavobacteriales</taxon>
        <taxon>Flavobacteriaceae</taxon>
        <taxon>Flavobacterium</taxon>
    </lineage>
</organism>
<dbReference type="Pfam" id="PF19515">
    <property type="entry name" value="DUF6048"/>
    <property type="match status" value="1"/>
</dbReference>
<sequence>MKHISKFSFSLLLIVFSLASSQAQEKTNDTIKKTERYGFRIGADLSKLTRSIFDKNYRGLELVGDYRVSKKMYLAAEIGNEKKITEDNRLNFTTNGSYFKVGFDHNFYQNWLDMENMVHLGLRYGFSTFNQELNSYKIYNTAGYFPQADAVIINKNYNGLTAHWAEVVAGIKAKIFNNFYAGFSLRINYLLSEKKPENFNNLYIPGFNKTYDGKFGAGWNYSITYFIPLYKKKK</sequence>
<keyword evidence="1" id="KW-0732">Signal</keyword>
<gene>
    <name evidence="2" type="ORF">BWK62_07230</name>
</gene>
<evidence type="ECO:0000256" key="1">
    <source>
        <dbReference type="SAM" id="SignalP"/>
    </source>
</evidence>
<dbReference type="OrthoDB" id="1199048at2"/>
<proteinExistence type="predicted"/>
<reference evidence="2 3" key="1">
    <citation type="journal article" date="2017" name="Infect. Genet. Evol.">
        <title>Comparative genome analysis of fish pathogen Flavobacterium columnare reveals extensive sequence diversity within the species.</title>
        <authorList>
            <person name="Kayansamruaj P."/>
            <person name="Dong H.T."/>
            <person name="Hirono I."/>
            <person name="Kondo H."/>
            <person name="Senapin S."/>
            <person name="Rodkhum C."/>
        </authorList>
    </citation>
    <scope>NUCLEOTIDE SEQUENCE [LARGE SCALE GENOMIC DNA]</scope>
    <source>
        <strain evidence="2 3">1214</strain>
    </source>
</reference>
<accession>A0A246GB42</accession>